<dbReference type="OrthoDB" id="8625101at2759"/>
<feature type="region of interest" description="Disordered" evidence="1">
    <location>
        <begin position="187"/>
        <end position="285"/>
    </location>
</feature>
<organism evidence="2 3">
    <name type="scientific">Mytilus edulis</name>
    <name type="common">Blue mussel</name>
    <dbReference type="NCBI Taxonomy" id="6550"/>
    <lineage>
        <taxon>Eukaryota</taxon>
        <taxon>Metazoa</taxon>
        <taxon>Spiralia</taxon>
        <taxon>Lophotrochozoa</taxon>
        <taxon>Mollusca</taxon>
        <taxon>Bivalvia</taxon>
        <taxon>Autobranchia</taxon>
        <taxon>Pteriomorphia</taxon>
        <taxon>Mytilida</taxon>
        <taxon>Mytiloidea</taxon>
        <taxon>Mytilidae</taxon>
        <taxon>Mytilinae</taxon>
        <taxon>Mytilus</taxon>
    </lineage>
</organism>
<evidence type="ECO:0000313" key="2">
    <source>
        <dbReference type="EMBL" id="CAG2255511.1"/>
    </source>
</evidence>
<comment type="caution">
    <text evidence="2">The sequence shown here is derived from an EMBL/GenBank/DDBJ whole genome shotgun (WGS) entry which is preliminary data.</text>
</comment>
<evidence type="ECO:0000256" key="1">
    <source>
        <dbReference type="SAM" id="MobiDB-lite"/>
    </source>
</evidence>
<reference evidence="2" key="1">
    <citation type="submission" date="2021-03" db="EMBL/GenBank/DDBJ databases">
        <authorList>
            <person name="Bekaert M."/>
        </authorList>
    </citation>
    <scope>NUCLEOTIDE SEQUENCE</scope>
</reference>
<feature type="compositionally biased region" description="Basic and acidic residues" evidence="1">
    <location>
        <begin position="235"/>
        <end position="285"/>
    </location>
</feature>
<accession>A0A8S3VGV8</accession>
<dbReference type="Proteomes" id="UP000683360">
    <property type="component" value="Unassembled WGS sequence"/>
</dbReference>
<name>A0A8S3VGV8_MYTED</name>
<dbReference type="EMBL" id="CAJPWZ010003272">
    <property type="protein sequence ID" value="CAG2255511.1"/>
    <property type="molecule type" value="Genomic_DNA"/>
</dbReference>
<sequence length="285" mass="32294">MKPETASEDMEDCVCDPIDLFVDMGMLITEGRIPDLSPKRRVEGPHCPSLDQSHSCDRHREQCRKADQLRKQMLMMCRNKIPMRVDVLLLPKCDHGQLEASTVEGATVSCQDTAMLLERWDVQIISKRLYAPGETVNYSFKVIPNVHHFPQSDMTHATMKVSVASLPRPQDVPHLICIECGKGRQKKQDKFTKARTSHRTATNESPSERPHSSKSLGLDQYSLKSLESHHRRKKSDQSDNGHARSDQSDHRHKKSDQSDNGHAKSDKSDNGHQKADQSDQTKIKV</sequence>
<gene>
    <name evidence="2" type="ORF">MEDL_66884</name>
</gene>
<protein>
    <submittedName>
        <fullName evidence="2">Uncharacterized protein</fullName>
    </submittedName>
</protein>
<keyword evidence="3" id="KW-1185">Reference proteome</keyword>
<evidence type="ECO:0000313" key="3">
    <source>
        <dbReference type="Proteomes" id="UP000683360"/>
    </source>
</evidence>
<dbReference type="AlphaFoldDB" id="A0A8S3VGV8"/>
<proteinExistence type="predicted"/>